<feature type="domain" description="UspA" evidence="2">
    <location>
        <begin position="3"/>
        <end position="156"/>
    </location>
</feature>
<dbReference type="PANTHER" id="PTHR46268">
    <property type="entry name" value="STRESS RESPONSE PROTEIN NHAX"/>
    <property type="match status" value="1"/>
</dbReference>
<comment type="caution">
    <text evidence="3">The sequence shown here is derived from an EMBL/GenBank/DDBJ whole genome shotgun (WGS) entry which is preliminary data.</text>
</comment>
<dbReference type="SUPFAM" id="SSF52402">
    <property type="entry name" value="Adenine nucleotide alpha hydrolases-like"/>
    <property type="match status" value="1"/>
</dbReference>
<dbReference type="GeneID" id="78360558"/>
<comment type="similarity">
    <text evidence="1">Belongs to the universal stress protein A family.</text>
</comment>
<keyword evidence="4" id="KW-1185">Reference proteome</keyword>
<dbReference type="Pfam" id="PF00582">
    <property type="entry name" value="Usp"/>
    <property type="match status" value="1"/>
</dbReference>
<dbReference type="Proteomes" id="UP000254000">
    <property type="component" value="Unassembled WGS sequence"/>
</dbReference>
<dbReference type="Gene3D" id="3.40.50.620">
    <property type="entry name" value="HUPs"/>
    <property type="match status" value="1"/>
</dbReference>
<dbReference type="OrthoDB" id="3175354at2"/>
<dbReference type="InterPro" id="IPR006016">
    <property type="entry name" value="UspA"/>
</dbReference>
<dbReference type="PANTHER" id="PTHR46268:SF6">
    <property type="entry name" value="UNIVERSAL STRESS PROTEIN UP12"/>
    <property type="match status" value="1"/>
</dbReference>
<organism evidence="3 4">
    <name type="scientific">Gordonibacter pamelaeae</name>
    <dbReference type="NCBI Taxonomy" id="471189"/>
    <lineage>
        <taxon>Bacteria</taxon>
        <taxon>Bacillati</taxon>
        <taxon>Actinomycetota</taxon>
        <taxon>Coriobacteriia</taxon>
        <taxon>Eggerthellales</taxon>
        <taxon>Eggerthellaceae</taxon>
        <taxon>Gordonibacter</taxon>
    </lineage>
</organism>
<reference evidence="3 4" key="1">
    <citation type="journal article" date="2018" name="Elife">
        <title>Discovery and characterization of a prevalent human gut bacterial enzyme sufficient for the inactivation of a family of plant toxins.</title>
        <authorList>
            <person name="Koppel N."/>
            <person name="Bisanz J.E."/>
            <person name="Pandelia M.E."/>
            <person name="Turnbaugh P.J."/>
            <person name="Balskus E.P."/>
        </authorList>
    </citation>
    <scope>NUCLEOTIDE SEQUENCE [LARGE SCALE GENOMIC DNA]</scope>
    <source>
        <strain evidence="3 4">3C</strain>
    </source>
</reference>
<dbReference type="InterPro" id="IPR006015">
    <property type="entry name" value="Universal_stress_UspA"/>
</dbReference>
<sequence length="161" mass="17408">MLYDNIMVPYDGSESAQAALAEAVRYAREDPGAALHIVQIVDTEQLVIEKLEKEGRNTPDELSSVLLHAHYDEALAEADAALRRQIGGLLKGLMNEITVDLLDETVPGEQIVAFADEHACDLIVMGSRGLGALRGILGSVSSHVLREAAVPVLIVKQRAER</sequence>
<gene>
    <name evidence="3" type="ORF">C1877_12735</name>
</gene>
<name>A0A369LV32_9ACTN</name>
<evidence type="ECO:0000313" key="4">
    <source>
        <dbReference type="Proteomes" id="UP000254000"/>
    </source>
</evidence>
<protein>
    <submittedName>
        <fullName evidence="3">Universal stress protein</fullName>
    </submittedName>
</protein>
<dbReference type="PRINTS" id="PR01438">
    <property type="entry name" value="UNVRSLSTRESS"/>
</dbReference>
<dbReference type="EMBL" id="PPTS01000008">
    <property type="protein sequence ID" value="RDB62994.1"/>
    <property type="molecule type" value="Genomic_DNA"/>
</dbReference>
<evidence type="ECO:0000256" key="1">
    <source>
        <dbReference type="ARBA" id="ARBA00008791"/>
    </source>
</evidence>
<dbReference type="InterPro" id="IPR014729">
    <property type="entry name" value="Rossmann-like_a/b/a_fold"/>
</dbReference>
<accession>A0A369LV32</accession>
<dbReference type="CDD" id="cd23659">
    <property type="entry name" value="USP_At3g01520-like"/>
    <property type="match status" value="1"/>
</dbReference>
<dbReference type="RefSeq" id="WP_015540136.1">
    <property type="nucleotide sequence ID" value="NZ_CABMMS010000008.1"/>
</dbReference>
<dbReference type="AlphaFoldDB" id="A0A369LV32"/>
<evidence type="ECO:0000313" key="3">
    <source>
        <dbReference type="EMBL" id="RDB62994.1"/>
    </source>
</evidence>
<evidence type="ECO:0000259" key="2">
    <source>
        <dbReference type="Pfam" id="PF00582"/>
    </source>
</evidence>
<proteinExistence type="inferred from homology"/>